<protein>
    <recommendedName>
        <fullName evidence="6">Holliday junction branch migration complex subunit RuvA</fullName>
    </recommendedName>
</protein>
<dbReference type="Pfam" id="PF07499">
    <property type="entry name" value="RuvA_C"/>
    <property type="match status" value="1"/>
</dbReference>
<keyword evidence="5 6" id="KW-0234">DNA repair</keyword>
<dbReference type="InterPro" id="IPR013849">
    <property type="entry name" value="DNA_helicase_Holl-junc_RuvA_I"/>
</dbReference>
<comment type="domain">
    <text evidence="6">Has three domains with a flexible linker between the domains II and III and assumes an 'L' shape. Domain III is highly mobile and contacts RuvB.</text>
</comment>
<feature type="domain" description="Helix-hairpin-helix DNA-binding motif class 1" evidence="7">
    <location>
        <begin position="107"/>
        <end position="126"/>
    </location>
</feature>
<dbReference type="GO" id="GO:0016787">
    <property type="term" value="F:hydrolase activity"/>
    <property type="evidence" value="ECO:0007669"/>
    <property type="project" value="UniProtKB-KW"/>
</dbReference>
<dbReference type="Pfam" id="PF14520">
    <property type="entry name" value="HHH_5"/>
    <property type="match status" value="1"/>
</dbReference>
<comment type="caution">
    <text evidence="6">Lacks conserved residue(s) required for the propagation of feature annotation.</text>
</comment>
<feature type="region of interest" description="Domain III" evidence="6">
    <location>
        <begin position="147"/>
        <end position="197"/>
    </location>
</feature>
<keyword evidence="2 6" id="KW-0227">DNA damage</keyword>
<feature type="domain" description="Helix-hairpin-helix DNA-binding motif class 1" evidence="7">
    <location>
        <begin position="72"/>
        <end position="91"/>
    </location>
</feature>
<dbReference type="SUPFAM" id="SSF50249">
    <property type="entry name" value="Nucleic acid-binding proteins"/>
    <property type="match status" value="1"/>
</dbReference>
<evidence type="ECO:0000313" key="9">
    <source>
        <dbReference type="Proteomes" id="UP001172083"/>
    </source>
</evidence>
<reference evidence="8" key="1">
    <citation type="submission" date="2023-06" db="EMBL/GenBank/DDBJ databases">
        <title>Genomic of Agaribacillus aureum.</title>
        <authorList>
            <person name="Wang G."/>
        </authorList>
    </citation>
    <scope>NUCLEOTIDE SEQUENCE</scope>
    <source>
        <strain evidence="8">BMA12</strain>
    </source>
</reference>
<evidence type="ECO:0000256" key="6">
    <source>
        <dbReference type="HAMAP-Rule" id="MF_00031"/>
    </source>
</evidence>
<dbReference type="Gene3D" id="1.10.8.10">
    <property type="entry name" value="DNA helicase RuvA subunit, C-terminal domain"/>
    <property type="match status" value="1"/>
</dbReference>
<keyword evidence="8" id="KW-0378">Hydrolase</keyword>
<keyword evidence="1 6" id="KW-0963">Cytoplasm</keyword>
<dbReference type="InterPro" id="IPR011114">
    <property type="entry name" value="RuvA_C"/>
</dbReference>
<comment type="subunit">
    <text evidence="6">Homotetramer. Forms an RuvA(8)-RuvB(12)-Holliday junction (HJ) complex. HJ DNA is sandwiched between 2 RuvA tetramers; dsDNA enters through RuvA and exits via RuvB. An RuvB hexamer assembles on each DNA strand where it exits the tetramer. Each RuvB hexamer is contacted by two RuvA subunits (via domain III) on 2 adjacent RuvB subunits; this complex drives branch migration. In the full resolvosome a probable DNA-RuvA(4)-RuvB(12)-RuvC(2) complex forms which resolves the HJ.</text>
</comment>
<dbReference type="Proteomes" id="UP001172083">
    <property type="component" value="Unassembled WGS sequence"/>
</dbReference>
<dbReference type="SMART" id="SM00278">
    <property type="entry name" value="HhH1"/>
    <property type="match status" value="2"/>
</dbReference>
<accession>A0ABT8LEV6</accession>
<organism evidence="8 9">
    <name type="scientific">Agaribacillus aureus</name>
    <dbReference type="NCBI Taxonomy" id="3051825"/>
    <lineage>
        <taxon>Bacteria</taxon>
        <taxon>Pseudomonadati</taxon>
        <taxon>Bacteroidota</taxon>
        <taxon>Cytophagia</taxon>
        <taxon>Cytophagales</taxon>
        <taxon>Splendidivirgaceae</taxon>
        <taxon>Agaribacillus</taxon>
    </lineage>
</organism>
<dbReference type="Gene3D" id="1.10.150.20">
    <property type="entry name" value="5' to 3' exonuclease, C-terminal subdomain"/>
    <property type="match status" value="1"/>
</dbReference>
<evidence type="ECO:0000256" key="2">
    <source>
        <dbReference type="ARBA" id="ARBA00022763"/>
    </source>
</evidence>
<dbReference type="InterPro" id="IPR000085">
    <property type="entry name" value="RuvA"/>
</dbReference>
<dbReference type="InterPro" id="IPR003583">
    <property type="entry name" value="Hlx-hairpin-Hlx_DNA-bd_motif"/>
</dbReference>
<dbReference type="EMBL" id="JAUJEB010000006">
    <property type="protein sequence ID" value="MDN5215300.1"/>
    <property type="molecule type" value="Genomic_DNA"/>
</dbReference>
<name>A0ABT8LEV6_9BACT</name>
<evidence type="ECO:0000259" key="7">
    <source>
        <dbReference type="SMART" id="SM00278"/>
    </source>
</evidence>
<feature type="region of interest" description="Domain II" evidence="6">
    <location>
        <begin position="64"/>
        <end position="141"/>
    </location>
</feature>
<keyword evidence="3 6" id="KW-0238">DNA-binding</keyword>
<dbReference type="SUPFAM" id="SSF47781">
    <property type="entry name" value="RuvA domain 2-like"/>
    <property type="match status" value="1"/>
</dbReference>
<dbReference type="NCBIfam" id="TIGR00084">
    <property type="entry name" value="ruvA"/>
    <property type="match status" value="1"/>
</dbReference>
<comment type="function">
    <text evidence="6">The RuvA-RuvB-RuvC complex processes Holliday junction (HJ) DNA during genetic recombination and DNA repair, while the RuvA-RuvB complex plays an important role in the rescue of blocked DNA replication forks via replication fork reversal (RFR). RuvA specifically binds to HJ cruciform DNA, conferring on it an open structure. The RuvB hexamer acts as an ATP-dependent pump, pulling dsDNA into and through the RuvAB complex. HJ branch migration allows RuvC to scan DNA until it finds its consensus sequence, where it cleaves and resolves the cruciform DNA.</text>
</comment>
<proteinExistence type="inferred from homology"/>
<dbReference type="CDD" id="cd14332">
    <property type="entry name" value="UBA_RuvA_C"/>
    <property type="match status" value="1"/>
</dbReference>
<evidence type="ECO:0000256" key="5">
    <source>
        <dbReference type="ARBA" id="ARBA00023204"/>
    </source>
</evidence>
<evidence type="ECO:0000256" key="1">
    <source>
        <dbReference type="ARBA" id="ARBA00022490"/>
    </source>
</evidence>
<dbReference type="GO" id="GO:0003678">
    <property type="term" value="F:DNA helicase activity"/>
    <property type="evidence" value="ECO:0007669"/>
    <property type="project" value="UniProtKB-EC"/>
</dbReference>
<sequence length="197" mass="21483">MIAYIEGKLTHKDPTFVIIDIGGLGYEIKISLSTFGAIKHLERCKLHTHLNVKEDSHTLFGFFELIEKKLFLSLISISGVGPSTGLMVLSSLSAAELQQAIINGDVSTIQSVKGIGAKTAQRIVLELKDKMAKENLGDNNVIIQPKSHNTVKREALSALITLGYNKGMAEKTVDRILKNSGDDISLEELIRLALKTA</sequence>
<dbReference type="Gene3D" id="2.40.50.140">
    <property type="entry name" value="Nucleic acid-binding proteins"/>
    <property type="match status" value="1"/>
</dbReference>
<dbReference type="SUPFAM" id="SSF46929">
    <property type="entry name" value="DNA helicase RuvA subunit, C-terminal domain"/>
    <property type="match status" value="1"/>
</dbReference>
<dbReference type="HAMAP" id="MF_00031">
    <property type="entry name" value="DNA_HJ_migration_RuvA"/>
    <property type="match status" value="1"/>
</dbReference>
<dbReference type="Pfam" id="PF01330">
    <property type="entry name" value="RuvA_N"/>
    <property type="match status" value="1"/>
</dbReference>
<evidence type="ECO:0000313" key="8">
    <source>
        <dbReference type="EMBL" id="MDN5215300.1"/>
    </source>
</evidence>
<keyword evidence="4 6" id="KW-0233">DNA recombination</keyword>
<evidence type="ECO:0000256" key="3">
    <source>
        <dbReference type="ARBA" id="ARBA00023125"/>
    </source>
</evidence>
<comment type="caution">
    <text evidence="8">The sequence shown here is derived from an EMBL/GenBank/DDBJ whole genome shotgun (WGS) entry which is preliminary data.</text>
</comment>
<evidence type="ECO:0000256" key="4">
    <source>
        <dbReference type="ARBA" id="ARBA00023172"/>
    </source>
</evidence>
<keyword evidence="9" id="KW-1185">Reference proteome</keyword>
<dbReference type="InterPro" id="IPR036267">
    <property type="entry name" value="RuvA_C_sf"/>
</dbReference>
<comment type="subcellular location">
    <subcellularLocation>
        <location evidence="6">Cytoplasm</location>
    </subcellularLocation>
</comment>
<dbReference type="InterPro" id="IPR010994">
    <property type="entry name" value="RuvA_2-like"/>
</dbReference>
<gene>
    <name evidence="6 8" type="primary">ruvA</name>
    <name evidence="8" type="ORF">QQ020_24690</name>
</gene>
<dbReference type="RefSeq" id="WP_346760636.1">
    <property type="nucleotide sequence ID" value="NZ_JAUJEB010000006.1"/>
</dbReference>
<comment type="similarity">
    <text evidence="6">Belongs to the RuvA family.</text>
</comment>
<dbReference type="InterPro" id="IPR012340">
    <property type="entry name" value="NA-bd_OB-fold"/>
</dbReference>